<dbReference type="InterPro" id="IPR012337">
    <property type="entry name" value="RNaseH-like_sf"/>
</dbReference>
<name>A0A239KL28_9BURK</name>
<dbReference type="PANTHER" id="PTHR47515">
    <property type="entry name" value="LOW CALCIUM RESPONSE LOCUS PROTEIN T"/>
    <property type="match status" value="1"/>
</dbReference>
<evidence type="ECO:0000259" key="1">
    <source>
        <dbReference type="PROSITE" id="PS50994"/>
    </source>
</evidence>
<feature type="domain" description="Integrase catalytic" evidence="1">
    <location>
        <begin position="1"/>
        <end position="71"/>
    </location>
</feature>
<dbReference type="PROSITE" id="PS50994">
    <property type="entry name" value="INTEGRASE"/>
    <property type="match status" value="1"/>
</dbReference>
<proteinExistence type="predicted"/>
<protein>
    <submittedName>
        <fullName evidence="2">Integrase core domain-containing protein</fullName>
    </submittedName>
</protein>
<dbReference type="AlphaFoldDB" id="A0A239KL28"/>
<dbReference type="Proteomes" id="UP000198284">
    <property type="component" value="Unassembled WGS sequence"/>
</dbReference>
<evidence type="ECO:0000313" key="2">
    <source>
        <dbReference type="EMBL" id="SNT19066.1"/>
    </source>
</evidence>
<dbReference type="InterPro" id="IPR001584">
    <property type="entry name" value="Integrase_cat-core"/>
</dbReference>
<dbReference type="EMBL" id="FZOT01000016">
    <property type="protein sequence ID" value="SNT19066.1"/>
    <property type="molecule type" value="Genomic_DNA"/>
</dbReference>
<keyword evidence="3" id="KW-1185">Reference proteome</keyword>
<reference evidence="2 3" key="1">
    <citation type="submission" date="2017-06" db="EMBL/GenBank/DDBJ databases">
        <authorList>
            <person name="Kim H.J."/>
            <person name="Triplett B.A."/>
        </authorList>
    </citation>
    <scope>NUCLEOTIDE SEQUENCE [LARGE SCALE GENOMIC DNA]</scope>
    <source>
        <strain evidence="2 3">U15</strain>
    </source>
</reference>
<sequence>MEHIESGKPQQNAYVERSNRTVRYEWLSQYLWKDLEEVQQYATQWMIDYIHHRPNMNLGGITPKQRLAMAA</sequence>
<evidence type="ECO:0000313" key="3">
    <source>
        <dbReference type="Proteomes" id="UP000198284"/>
    </source>
</evidence>
<organism evidence="2 3">
    <name type="scientific">Noviherbaspirillum humi</name>
    <dbReference type="NCBI Taxonomy" id="1688639"/>
    <lineage>
        <taxon>Bacteria</taxon>
        <taxon>Pseudomonadati</taxon>
        <taxon>Pseudomonadota</taxon>
        <taxon>Betaproteobacteria</taxon>
        <taxon>Burkholderiales</taxon>
        <taxon>Oxalobacteraceae</taxon>
        <taxon>Noviherbaspirillum</taxon>
    </lineage>
</organism>
<dbReference type="Gene3D" id="3.30.420.10">
    <property type="entry name" value="Ribonuclease H-like superfamily/Ribonuclease H"/>
    <property type="match status" value="1"/>
</dbReference>
<dbReference type="SUPFAM" id="SSF53098">
    <property type="entry name" value="Ribonuclease H-like"/>
    <property type="match status" value="1"/>
</dbReference>
<dbReference type="InterPro" id="IPR036397">
    <property type="entry name" value="RNaseH_sf"/>
</dbReference>
<gene>
    <name evidence="2" type="ORF">SAMN06265795_11682</name>
</gene>
<dbReference type="GO" id="GO:0003676">
    <property type="term" value="F:nucleic acid binding"/>
    <property type="evidence" value="ECO:0007669"/>
    <property type="project" value="InterPro"/>
</dbReference>
<accession>A0A239KL28</accession>
<dbReference type="Pfam" id="PF13683">
    <property type="entry name" value="rve_3"/>
    <property type="match status" value="1"/>
</dbReference>
<dbReference type="GO" id="GO:0015074">
    <property type="term" value="P:DNA integration"/>
    <property type="evidence" value="ECO:0007669"/>
    <property type="project" value="InterPro"/>
</dbReference>
<dbReference type="PANTHER" id="PTHR47515:SF2">
    <property type="entry name" value="INTEGRASE CORE DOMAIN PROTEIN"/>
    <property type="match status" value="1"/>
</dbReference>